<proteinExistence type="inferred from homology"/>
<evidence type="ECO:0000256" key="3">
    <source>
        <dbReference type="ARBA" id="ARBA00022676"/>
    </source>
</evidence>
<evidence type="ECO:0000256" key="7">
    <source>
        <dbReference type="ARBA" id="ARBA00040894"/>
    </source>
</evidence>
<keyword evidence="3" id="KW-0328">Glycosyltransferase</keyword>
<dbReference type="Pfam" id="PF00535">
    <property type="entry name" value="Glycos_transf_2"/>
    <property type="match status" value="1"/>
</dbReference>
<evidence type="ECO:0000256" key="8">
    <source>
        <dbReference type="ARBA" id="ARBA00048689"/>
    </source>
</evidence>
<evidence type="ECO:0000256" key="4">
    <source>
        <dbReference type="ARBA" id="ARBA00022679"/>
    </source>
</evidence>
<dbReference type="SUPFAM" id="SSF53448">
    <property type="entry name" value="Nucleotide-diphospho-sugar transferases"/>
    <property type="match status" value="1"/>
</dbReference>
<evidence type="ECO:0000256" key="1">
    <source>
        <dbReference type="ARBA" id="ARBA00001946"/>
    </source>
</evidence>
<dbReference type="InterPro" id="IPR050256">
    <property type="entry name" value="Glycosyltransferase_2"/>
</dbReference>
<keyword evidence="4 11" id="KW-0808">Transferase</keyword>
<evidence type="ECO:0000259" key="10">
    <source>
        <dbReference type="Pfam" id="PF00535"/>
    </source>
</evidence>
<keyword evidence="12" id="KW-1185">Reference proteome</keyword>
<dbReference type="PANTHER" id="PTHR48090">
    <property type="entry name" value="UNDECAPRENYL-PHOSPHATE 4-DEOXY-4-FORMAMIDO-L-ARABINOSE TRANSFERASE-RELATED"/>
    <property type="match status" value="1"/>
</dbReference>
<dbReference type="EC" id="2.4.1.266" evidence="6"/>
<comment type="similarity">
    <text evidence="2">Belongs to the glycosyltransferase 2 family.</text>
</comment>
<dbReference type="InterPro" id="IPR001173">
    <property type="entry name" value="Glyco_trans_2-like"/>
</dbReference>
<evidence type="ECO:0000256" key="5">
    <source>
        <dbReference type="ARBA" id="ARBA00022842"/>
    </source>
</evidence>
<dbReference type="InterPro" id="IPR029044">
    <property type="entry name" value="Nucleotide-diphossugar_trans"/>
</dbReference>
<dbReference type="Proteomes" id="UP000481087">
    <property type="component" value="Unassembled WGS sequence"/>
</dbReference>
<evidence type="ECO:0000313" key="11">
    <source>
        <dbReference type="EMBL" id="MZQ85985.1"/>
    </source>
</evidence>
<comment type="cofactor">
    <cofactor evidence="1">
        <name>Mg(2+)</name>
        <dbReference type="ChEBI" id="CHEBI:18420"/>
    </cofactor>
</comment>
<comment type="catalytic activity">
    <reaction evidence="8">
        <text>(2R)-3-phosphoglycerate + UDP-alpha-D-glucose = (2R)-2-O-(alpha-D-glucopyranosyl)-3-phospho-glycerate + UDP + H(+)</text>
        <dbReference type="Rhea" id="RHEA:31319"/>
        <dbReference type="ChEBI" id="CHEBI:15378"/>
        <dbReference type="ChEBI" id="CHEBI:58223"/>
        <dbReference type="ChEBI" id="CHEBI:58272"/>
        <dbReference type="ChEBI" id="CHEBI:58885"/>
        <dbReference type="ChEBI" id="CHEBI:62600"/>
        <dbReference type="EC" id="2.4.1.266"/>
    </reaction>
    <physiologicalReaction direction="left-to-right" evidence="8">
        <dbReference type="Rhea" id="RHEA:31320"/>
    </physiologicalReaction>
</comment>
<dbReference type="GO" id="GO:0016757">
    <property type="term" value="F:glycosyltransferase activity"/>
    <property type="evidence" value="ECO:0007669"/>
    <property type="project" value="UniProtKB-KW"/>
</dbReference>
<dbReference type="PANTHER" id="PTHR48090:SF10">
    <property type="entry name" value="GLUCOSYL-3-PHOSPHOGLYCERATE SYNTHASE"/>
    <property type="match status" value="1"/>
</dbReference>
<reference evidence="11 12" key="1">
    <citation type="submission" date="2019-12" db="EMBL/GenBank/DDBJ databases">
        <title>Paenibacillus sp. nov. sp. isolated from soil.</title>
        <authorList>
            <person name="Kim J."/>
            <person name="Jeong S.E."/>
            <person name="Jung H.S."/>
            <person name="Jeon C.O."/>
        </authorList>
    </citation>
    <scope>NUCLEOTIDE SEQUENCE [LARGE SCALE GENOMIC DNA]</scope>
    <source>
        <strain evidence="11 12">5J-6</strain>
    </source>
</reference>
<accession>A0A6L8V6W2</accession>
<evidence type="ECO:0000313" key="12">
    <source>
        <dbReference type="Proteomes" id="UP000481087"/>
    </source>
</evidence>
<gene>
    <name evidence="11" type="ORF">GQF01_28175</name>
</gene>
<comment type="caution">
    <text evidence="11">The sequence shown here is derived from an EMBL/GenBank/DDBJ whole genome shotgun (WGS) entry which is preliminary data.</text>
</comment>
<evidence type="ECO:0000256" key="2">
    <source>
        <dbReference type="ARBA" id="ARBA00006739"/>
    </source>
</evidence>
<keyword evidence="5" id="KW-0460">Magnesium</keyword>
<name>A0A6L8V6W2_9BACL</name>
<protein>
    <recommendedName>
        <fullName evidence="7">Glucosyl-3-phosphoglycerate synthase</fullName>
        <ecNumber evidence="6">2.4.1.266</ecNumber>
    </recommendedName>
</protein>
<organism evidence="11 12">
    <name type="scientific">Paenibacillus silvestris</name>
    <dbReference type="NCBI Taxonomy" id="2606219"/>
    <lineage>
        <taxon>Bacteria</taxon>
        <taxon>Bacillati</taxon>
        <taxon>Bacillota</taxon>
        <taxon>Bacilli</taxon>
        <taxon>Bacillales</taxon>
        <taxon>Paenibacillaceae</taxon>
        <taxon>Paenibacillus</taxon>
    </lineage>
</organism>
<evidence type="ECO:0000256" key="6">
    <source>
        <dbReference type="ARBA" id="ARBA00039022"/>
    </source>
</evidence>
<sequence>MNKLVKKRVKQRPKVRTVIGVRRMRRSIRPTRTMAMSLLALRRRVHAIGTRYATDHPLIEGMDPRAYISSLWYCFYTSREIGTISTGQYLPVSRAFLEGYSTKMGIPVPNLVLVPTRQSIGAVITVSNEEKTIARVLNALERLPIKEIIVVINGSTDNSVHIAKQCPHATIVHYPNLVGHDVGRSIGAKLTSADMVLFLDGDIPVQTEELLPFIRAIDQGWDIGLNNISPYLGHFTHRDGVSMVKQFVNRVQGRPELNANSMTAIPHMLSRKALEIIGSAALMVPPKAQAKAIRYGLRICAPASIDVVTANKPTRLNTGTTNPVSNLIVGDHLEALHMLLHEHGRRLEFRDVLRTRTALAGGSI</sequence>
<dbReference type="EMBL" id="WTUZ01000037">
    <property type="protein sequence ID" value="MZQ85985.1"/>
    <property type="molecule type" value="Genomic_DNA"/>
</dbReference>
<comment type="catalytic activity">
    <reaction evidence="9">
        <text>an NDP-alpha-D-glucose + (2R)-3-phosphoglycerate = (2R)-2-O-(alpha-D-glucopyranosyl)-3-phospho-glycerate + a ribonucleoside 5'-diphosphate + H(+)</text>
        <dbReference type="Rhea" id="RHEA:47244"/>
        <dbReference type="ChEBI" id="CHEBI:15378"/>
        <dbReference type="ChEBI" id="CHEBI:57930"/>
        <dbReference type="ChEBI" id="CHEBI:58272"/>
        <dbReference type="ChEBI" id="CHEBI:62600"/>
        <dbReference type="ChEBI" id="CHEBI:76533"/>
        <dbReference type="EC" id="2.4.1.266"/>
    </reaction>
    <physiologicalReaction direction="left-to-right" evidence="9">
        <dbReference type="Rhea" id="RHEA:47245"/>
    </physiologicalReaction>
</comment>
<evidence type="ECO:0000256" key="9">
    <source>
        <dbReference type="ARBA" id="ARBA00048997"/>
    </source>
</evidence>
<feature type="domain" description="Glycosyltransferase 2-like" evidence="10">
    <location>
        <begin position="123"/>
        <end position="257"/>
    </location>
</feature>
<dbReference type="AlphaFoldDB" id="A0A6L8V6W2"/>
<dbReference type="Gene3D" id="3.90.550.10">
    <property type="entry name" value="Spore Coat Polysaccharide Biosynthesis Protein SpsA, Chain A"/>
    <property type="match status" value="1"/>
</dbReference>